<evidence type="ECO:0000256" key="2">
    <source>
        <dbReference type="ARBA" id="ARBA00025796"/>
    </source>
</evidence>
<gene>
    <name evidence="5" type="ORF">RCOM_0144380</name>
</gene>
<accession>B9T513</accession>
<dbReference type="PANTHER" id="PTHR38366:SF1">
    <property type="entry name" value="PROTEIN TILLER ANGLE CONTROL 1"/>
    <property type="match status" value="1"/>
</dbReference>
<feature type="region of interest" description="Disordered" evidence="4">
    <location>
        <begin position="181"/>
        <end position="202"/>
    </location>
</feature>
<comment type="similarity">
    <text evidence="2">Belongs to the TAC family.</text>
</comment>
<dbReference type="eggNOG" id="ENOG502RZEG">
    <property type="taxonomic scope" value="Eukaryota"/>
</dbReference>
<evidence type="ECO:0000256" key="4">
    <source>
        <dbReference type="SAM" id="MobiDB-lite"/>
    </source>
</evidence>
<dbReference type="STRING" id="3988.B9T513"/>
<dbReference type="PANTHER" id="PTHR38366">
    <property type="entry name" value="NAD-DEPENDENT PROTEIN DEACETYLASE HST1-LIKE PROTEIN"/>
    <property type="match status" value="1"/>
</dbReference>
<name>B9T513_RICCO</name>
<keyword evidence="6" id="KW-1185">Reference proteome</keyword>
<dbReference type="Proteomes" id="UP000008311">
    <property type="component" value="Unassembled WGS sequence"/>
</dbReference>
<keyword evidence="1" id="KW-0341">Growth regulation</keyword>
<evidence type="ECO:0000313" key="5">
    <source>
        <dbReference type="EMBL" id="EEF29053.1"/>
    </source>
</evidence>
<reference evidence="6" key="1">
    <citation type="journal article" date="2010" name="Nat. Biotechnol.">
        <title>Draft genome sequence of the oilseed species Ricinus communis.</title>
        <authorList>
            <person name="Chan A.P."/>
            <person name="Crabtree J."/>
            <person name="Zhao Q."/>
            <person name="Lorenzi H."/>
            <person name="Orvis J."/>
            <person name="Puiu D."/>
            <person name="Melake-Berhan A."/>
            <person name="Jones K.M."/>
            <person name="Redman J."/>
            <person name="Chen G."/>
            <person name="Cahoon E.B."/>
            <person name="Gedil M."/>
            <person name="Stanke M."/>
            <person name="Haas B.J."/>
            <person name="Wortman J.R."/>
            <person name="Fraser-Liggett C.M."/>
            <person name="Ravel J."/>
            <person name="Rabinowicz P.D."/>
        </authorList>
    </citation>
    <scope>NUCLEOTIDE SEQUENCE [LARGE SCALE GENOMIC DNA]</scope>
    <source>
        <strain evidence="6">cv. Hale</strain>
    </source>
</reference>
<dbReference type="AlphaFoldDB" id="B9T513"/>
<proteinExistence type="inferred from homology"/>
<dbReference type="EMBL" id="EQ974502">
    <property type="protein sequence ID" value="EEF29053.1"/>
    <property type="molecule type" value="Genomic_DNA"/>
</dbReference>
<dbReference type="FunCoup" id="B9T513">
    <property type="interactions" value="155"/>
</dbReference>
<protein>
    <recommendedName>
        <fullName evidence="3">Protein TILLER ANGLE CONTROL 1</fullName>
    </recommendedName>
</protein>
<sequence>MVSLKNMFWTDGLARNVKKAESITNEADKQALLKQVALVDVLDGWRDGILTIGTLGLDPLKPFNQQNEYFVLESEGEEDSEEEDDDDYNDNEEEHVQYSISSDDDDDDINASDEEEENPLIFTRFEHNSEDIGPALDANAIKSNMIMTIDSIEDSSCDLQRKRKGERITLAELFLADSDMKKKPDPVENELKSGRKPPVRGKNSLSFAKKLISHVGEDSRPIKKFNQLMRRMLKRKIHPELEGKGVKTDYQNKSSIMEFGSSKGNEALTWT</sequence>
<feature type="compositionally biased region" description="Basic and acidic residues" evidence="4">
    <location>
        <begin position="181"/>
        <end position="193"/>
    </location>
</feature>
<organism evidence="5 6">
    <name type="scientific">Ricinus communis</name>
    <name type="common">Castor bean</name>
    <dbReference type="NCBI Taxonomy" id="3988"/>
    <lineage>
        <taxon>Eukaryota</taxon>
        <taxon>Viridiplantae</taxon>
        <taxon>Streptophyta</taxon>
        <taxon>Embryophyta</taxon>
        <taxon>Tracheophyta</taxon>
        <taxon>Spermatophyta</taxon>
        <taxon>Magnoliopsida</taxon>
        <taxon>eudicotyledons</taxon>
        <taxon>Gunneridae</taxon>
        <taxon>Pentapetalae</taxon>
        <taxon>rosids</taxon>
        <taxon>fabids</taxon>
        <taxon>Malpighiales</taxon>
        <taxon>Euphorbiaceae</taxon>
        <taxon>Acalyphoideae</taxon>
        <taxon>Acalypheae</taxon>
        <taxon>Ricinus</taxon>
    </lineage>
</organism>
<evidence type="ECO:0000256" key="3">
    <source>
        <dbReference type="ARBA" id="ARBA00026138"/>
    </source>
</evidence>
<evidence type="ECO:0000256" key="1">
    <source>
        <dbReference type="ARBA" id="ARBA00022604"/>
    </source>
</evidence>
<dbReference type="InterPro" id="IPR044989">
    <property type="entry name" value="TAC1"/>
</dbReference>
<evidence type="ECO:0000313" key="6">
    <source>
        <dbReference type="Proteomes" id="UP000008311"/>
    </source>
</evidence>
<dbReference type="GO" id="GO:0001763">
    <property type="term" value="P:morphogenesis of a branching structure"/>
    <property type="evidence" value="ECO:0007669"/>
    <property type="project" value="InterPro"/>
</dbReference>
<dbReference type="InParanoid" id="B9T513"/>